<feature type="transmembrane region" description="Helical" evidence="1">
    <location>
        <begin position="60"/>
        <end position="80"/>
    </location>
</feature>
<evidence type="ECO:0000256" key="1">
    <source>
        <dbReference type="SAM" id="Phobius"/>
    </source>
</evidence>
<feature type="transmembrane region" description="Helical" evidence="1">
    <location>
        <begin position="142"/>
        <end position="160"/>
    </location>
</feature>
<keyword evidence="1" id="KW-1133">Transmembrane helix</keyword>
<gene>
    <name evidence="2" type="ORF">AMS68_001507</name>
</gene>
<proteinExistence type="predicted"/>
<dbReference type="EMBL" id="CP051139">
    <property type="protein sequence ID" value="QIW95989.1"/>
    <property type="molecule type" value="Genomic_DNA"/>
</dbReference>
<dbReference type="OrthoDB" id="3009728at2759"/>
<evidence type="ECO:0000313" key="2">
    <source>
        <dbReference type="EMBL" id="QIW95989.1"/>
    </source>
</evidence>
<feature type="transmembrane region" description="Helical" evidence="1">
    <location>
        <begin position="180"/>
        <end position="200"/>
    </location>
</feature>
<evidence type="ECO:0000313" key="3">
    <source>
        <dbReference type="Proteomes" id="UP000503462"/>
    </source>
</evidence>
<name>A0A6H0XNC5_9PEZI</name>
<accession>A0A6H0XNC5</accession>
<keyword evidence="1" id="KW-0812">Transmembrane</keyword>
<sequence>MSTGWSPYQEWYPYFAKHVLPQFANNCSEAMNTPHTVDAWCQAGAVCIFNNINAYTQAELSGAAVLLGLTPAILAVLSPSDNSLAVLSTERPVLSLMLAAGTATLSVGYPFSRQSPLQPLIKALDTIWTVDSLSNKLSNTPILISIVQYLLAAAAIANTVQMSYDITRKTIVTWSCPNWAWVLCWSFVPLFLHTVNMIIIRHTVTRTAQPSSRISPVLGASKKSSGIFGRIWDWMLDKELRPCCERVLPSYVTKYSLLHQIEWWLPRLGAYLQYVMGTAIFSSLAFVPISDAFPIIVRYGLSAITARCILGLELQSLKCKNHRSEADGMVTSPKYDPSSVLLPRRALTLKEQVHVNEIQLIERPRKQPEPQN</sequence>
<protein>
    <submittedName>
        <fullName evidence="2">Uncharacterized protein</fullName>
    </submittedName>
</protein>
<keyword evidence="3" id="KW-1185">Reference proteome</keyword>
<dbReference type="AlphaFoldDB" id="A0A6H0XNC5"/>
<feature type="transmembrane region" description="Helical" evidence="1">
    <location>
        <begin position="268"/>
        <end position="289"/>
    </location>
</feature>
<organism evidence="2 3">
    <name type="scientific">Peltaster fructicola</name>
    <dbReference type="NCBI Taxonomy" id="286661"/>
    <lineage>
        <taxon>Eukaryota</taxon>
        <taxon>Fungi</taxon>
        <taxon>Dikarya</taxon>
        <taxon>Ascomycota</taxon>
        <taxon>Pezizomycotina</taxon>
        <taxon>Dothideomycetes</taxon>
        <taxon>Dothideomycetes incertae sedis</taxon>
        <taxon>Peltaster</taxon>
    </lineage>
</organism>
<reference evidence="2 3" key="1">
    <citation type="journal article" date="2016" name="Sci. Rep.">
        <title>Peltaster fructicola genome reveals evolution from an invasive phytopathogen to an ectophytic parasite.</title>
        <authorList>
            <person name="Xu C."/>
            <person name="Chen H."/>
            <person name="Gleason M.L."/>
            <person name="Xu J.R."/>
            <person name="Liu H."/>
            <person name="Zhang R."/>
            <person name="Sun G."/>
        </authorList>
    </citation>
    <scope>NUCLEOTIDE SEQUENCE [LARGE SCALE GENOMIC DNA]</scope>
    <source>
        <strain evidence="2 3">LNHT1506</strain>
    </source>
</reference>
<keyword evidence="1" id="KW-0472">Membrane</keyword>
<dbReference type="Proteomes" id="UP000503462">
    <property type="component" value="Chromosome 1"/>
</dbReference>